<name>A0AC59Y8Y5_RANTA</name>
<protein>
    <submittedName>
        <fullName evidence="1">Uncharacterized protein</fullName>
    </submittedName>
</protein>
<feature type="non-terminal residue" evidence="1">
    <location>
        <position position="107"/>
    </location>
</feature>
<accession>A0AC59Y8Y5</accession>
<proteinExistence type="predicted"/>
<feature type="non-terminal residue" evidence="1">
    <location>
        <position position="1"/>
    </location>
</feature>
<sequence>TGNPSPGPPPCLPTRALSPNLQIPPWLHHPGEGLWKPDSPKSSPPSWPIPPPREDYAWRAAPAASLALARVAVRSPMTITSADATPSRPHTFRCLEQSRFKQEQGHL</sequence>
<gene>
    <name evidence="1" type="ORF">MRATA1EN22A_LOCUS3260</name>
</gene>
<evidence type="ECO:0000313" key="1">
    <source>
        <dbReference type="EMBL" id="CAM9491218.1"/>
    </source>
</evidence>
<evidence type="ECO:0000313" key="2">
    <source>
        <dbReference type="Proteomes" id="UP001162501"/>
    </source>
</evidence>
<organism evidence="1 2">
    <name type="scientific">Rangifer tarandus platyrhynchus</name>
    <name type="common">Svalbard reindeer</name>
    <dbReference type="NCBI Taxonomy" id="3082113"/>
    <lineage>
        <taxon>Eukaryota</taxon>
        <taxon>Metazoa</taxon>
        <taxon>Chordata</taxon>
        <taxon>Craniata</taxon>
        <taxon>Vertebrata</taxon>
        <taxon>Euteleostomi</taxon>
        <taxon>Mammalia</taxon>
        <taxon>Eutheria</taxon>
        <taxon>Laurasiatheria</taxon>
        <taxon>Artiodactyla</taxon>
        <taxon>Ruminantia</taxon>
        <taxon>Pecora</taxon>
        <taxon>Cervidae</taxon>
        <taxon>Odocoileinae</taxon>
        <taxon>Rangifer</taxon>
    </lineage>
</organism>
<reference evidence="1" key="2">
    <citation type="submission" date="2025-03" db="EMBL/GenBank/DDBJ databases">
        <authorList>
            <consortium name="ELIXIR-Norway"/>
            <consortium name="Elixir Norway"/>
        </authorList>
    </citation>
    <scope>NUCLEOTIDE SEQUENCE</scope>
</reference>
<reference evidence="1" key="1">
    <citation type="submission" date="2023-05" db="EMBL/GenBank/DDBJ databases">
        <authorList>
            <consortium name="ELIXIR-Norway"/>
        </authorList>
    </citation>
    <scope>NUCLEOTIDE SEQUENCE</scope>
</reference>
<dbReference type="EMBL" id="OX596095">
    <property type="protein sequence ID" value="CAM9491218.1"/>
    <property type="molecule type" value="Genomic_DNA"/>
</dbReference>
<dbReference type="Proteomes" id="UP001162501">
    <property type="component" value="Chromosome 11"/>
</dbReference>